<keyword evidence="3" id="KW-1185">Reference proteome</keyword>
<accession>A0A9N9KN45</accession>
<protein>
    <submittedName>
        <fullName evidence="2">Uncharacterized protein</fullName>
    </submittedName>
</protein>
<keyword evidence="1" id="KW-0732">Signal</keyword>
<proteinExistence type="predicted"/>
<dbReference type="AlphaFoldDB" id="A0A9N9KN45"/>
<feature type="chain" id="PRO_5040400489" evidence="1">
    <location>
        <begin position="18"/>
        <end position="95"/>
    </location>
</feature>
<gene>
    <name evidence="2" type="ORF">HYFRA_00004344</name>
</gene>
<dbReference type="EMBL" id="CAJVRL010000025">
    <property type="protein sequence ID" value="CAG8950011.1"/>
    <property type="molecule type" value="Genomic_DNA"/>
</dbReference>
<evidence type="ECO:0000313" key="2">
    <source>
        <dbReference type="EMBL" id="CAG8950011.1"/>
    </source>
</evidence>
<feature type="signal peptide" evidence="1">
    <location>
        <begin position="1"/>
        <end position="17"/>
    </location>
</feature>
<sequence>MAFGSWFLSALFNISSGVVTCTQFQTYSRGGSQLATIKFEAGVAINARESRPIDELTSNLPENDHPNFACLQKTLNDIKKNTFSPNLVTQSGLYI</sequence>
<dbReference type="OrthoDB" id="5423699at2759"/>
<reference evidence="2" key="1">
    <citation type="submission" date="2021-07" db="EMBL/GenBank/DDBJ databases">
        <authorList>
            <person name="Durling M."/>
        </authorList>
    </citation>
    <scope>NUCLEOTIDE SEQUENCE</scope>
</reference>
<name>A0A9N9KN45_9HELO</name>
<dbReference type="Proteomes" id="UP000696280">
    <property type="component" value="Unassembled WGS sequence"/>
</dbReference>
<organism evidence="2 3">
    <name type="scientific">Hymenoscyphus fraxineus</name>
    <dbReference type="NCBI Taxonomy" id="746836"/>
    <lineage>
        <taxon>Eukaryota</taxon>
        <taxon>Fungi</taxon>
        <taxon>Dikarya</taxon>
        <taxon>Ascomycota</taxon>
        <taxon>Pezizomycotina</taxon>
        <taxon>Leotiomycetes</taxon>
        <taxon>Helotiales</taxon>
        <taxon>Helotiaceae</taxon>
        <taxon>Hymenoscyphus</taxon>
    </lineage>
</organism>
<comment type="caution">
    <text evidence="2">The sequence shown here is derived from an EMBL/GenBank/DDBJ whole genome shotgun (WGS) entry which is preliminary data.</text>
</comment>
<evidence type="ECO:0000256" key="1">
    <source>
        <dbReference type="SAM" id="SignalP"/>
    </source>
</evidence>
<evidence type="ECO:0000313" key="3">
    <source>
        <dbReference type="Proteomes" id="UP000696280"/>
    </source>
</evidence>